<organism evidence="1 2">
    <name type="scientific">Domibacillus epiphyticus</name>
    <dbReference type="NCBI Taxonomy" id="1714355"/>
    <lineage>
        <taxon>Bacteria</taxon>
        <taxon>Bacillati</taxon>
        <taxon>Bacillota</taxon>
        <taxon>Bacilli</taxon>
        <taxon>Bacillales</taxon>
        <taxon>Bacillaceae</taxon>
        <taxon>Domibacillus</taxon>
    </lineage>
</organism>
<comment type="caution">
    <text evidence="1">The sequence shown here is derived from an EMBL/GenBank/DDBJ whole genome shotgun (WGS) entry which is preliminary data.</text>
</comment>
<reference evidence="1 2" key="1">
    <citation type="submission" date="2016-12" db="EMBL/GenBank/DDBJ databases">
        <title>Domibacillus sp. SAB 38T whole genome sequencing.</title>
        <authorList>
            <person name="Verma A."/>
            <person name="Ojha A.K."/>
            <person name="Krishnamurthi S."/>
        </authorList>
    </citation>
    <scope>NUCLEOTIDE SEQUENCE [LARGE SCALE GENOMIC DNA]</scope>
    <source>
        <strain evidence="1 2">SAB 38</strain>
    </source>
</reference>
<dbReference type="Proteomes" id="UP000188613">
    <property type="component" value="Unassembled WGS sequence"/>
</dbReference>
<evidence type="ECO:0000313" key="1">
    <source>
        <dbReference type="EMBL" id="OMP67081.1"/>
    </source>
</evidence>
<sequence>MGCKKHRDDDDRRDFTESCVCEVVRTIRDIQEAKEDDDCRDCKDCFAEPLGDLDGPRRRNADTRVFTLTTENGTPFFAFFDPDEHDDDDDRCDKGCVSIFFRVEDIFDDCCARLRVLKPMDDDCNPVKLANDNGISLNKVCKVKKFKKTRSCITVDLEEFIAIQCIKDVDLNICR</sequence>
<dbReference type="OrthoDB" id="1655185at2"/>
<evidence type="ECO:0000313" key="2">
    <source>
        <dbReference type="Proteomes" id="UP000188613"/>
    </source>
</evidence>
<dbReference type="STRING" id="1714355.BTO28_08855"/>
<protein>
    <recommendedName>
        <fullName evidence="3">Spore coat protein CotZ</fullName>
    </recommendedName>
</protein>
<dbReference type="InterPro" id="IPR019593">
    <property type="entry name" value="Spore_coat_protein_Z/Y"/>
</dbReference>
<dbReference type="Pfam" id="PF10612">
    <property type="entry name" value="Spore-coat_CotZ"/>
    <property type="match status" value="1"/>
</dbReference>
<evidence type="ECO:0008006" key="3">
    <source>
        <dbReference type="Google" id="ProtNLM"/>
    </source>
</evidence>
<dbReference type="EMBL" id="MSFI01000012">
    <property type="protein sequence ID" value="OMP67081.1"/>
    <property type="molecule type" value="Genomic_DNA"/>
</dbReference>
<dbReference type="RefSeq" id="WP_076765377.1">
    <property type="nucleotide sequence ID" value="NZ_MSFI01000012.1"/>
</dbReference>
<dbReference type="AlphaFoldDB" id="A0A1V2A7V0"/>
<keyword evidence="2" id="KW-1185">Reference proteome</keyword>
<accession>A0A1V2A7V0</accession>
<name>A0A1V2A7V0_9BACI</name>
<proteinExistence type="predicted"/>
<gene>
    <name evidence="1" type="ORF">BTO28_08855</name>
</gene>